<keyword evidence="2" id="KW-0645">Protease</keyword>
<evidence type="ECO:0000256" key="7">
    <source>
        <dbReference type="PIRNR" id="PIRNR001123"/>
    </source>
</evidence>
<dbReference type="PANTHER" id="PTHR42994:SF2">
    <property type="entry name" value="PEPTIDASE"/>
    <property type="match status" value="1"/>
</dbReference>
<dbReference type="InterPro" id="IPR002933">
    <property type="entry name" value="Peptidase_M20"/>
</dbReference>
<dbReference type="Gene3D" id="3.30.70.360">
    <property type="match status" value="1"/>
</dbReference>
<evidence type="ECO:0000256" key="3">
    <source>
        <dbReference type="ARBA" id="ARBA00022723"/>
    </source>
</evidence>
<evidence type="ECO:0000256" key="5">
    <source>
        <dbReference type="ARBA" id="ARBA00022833"/>
    </source>
</evidence>
<keyword evidence="3" id="KW-0479">Metal-binding</keyword>
<name>A0ABN1J401_9CLOT</name>
<dbReference type="InterPro" id="IPR010162">
    <property type="entry name" value="PepT-like"/>
</dbReference>
<accession>A0ABN1J401</accession>
<keyword evidence="10" id="KW-1185">Reference proteome</keyword>
<comment type="cofactor">
    <cofactor evidence="1">
        <name>Zn(2+)</name>
        <dbReference type="ChEBI" id="CHEBI:29105"/>
    </cofactor>
</comment>
<dbReference type="PIRSF" id="PIRSF001123">
    <property type="entry name" value="PepA_GA"/>
    <property type="match status" value="1"/>
</dbReference>
<evidence type="ECO:0000259" key="8">
    <source>
        <dbReference type="Pfam" id="PF07687"/>
    </source>
</evidence>
<dbReference type="SUPFAM" id="SSF53187">
    <property type="entry name" value="Zn-dependent exopeptidases"/>
    <property type="match status" value="1"/>
</dbReference>
<keyword evidence="6" id="KW-0482">Metalloprotease</keyword>
<dbReference type="Pfam" id="PF07687">
    <property type="entry name" value="M20_dimer"/>
    <property type="match status" value="1"/>
</dbReference>
<dbReference type="Gene3D" id="3.40.630.10">
    <property type="entry name" value="Zn peptidases"/>
    <property type="match status" value="1"/>
</dbReference>
<feature type="domain" description="Peptidase M20 dimerisation" evidence="8">
    <location>
        <begin position="184"/>
        <end position="271"/>
    </location>
</feature>
<dbReference type="SUPFAM" id="SSF55031">
    <property type="entry name" value="Bacterial exopeptidase dimerisation domain"/>
    <property type="match status" value="1"/>
</dbReference>
<dbReference type="PANTHER" id="PTHR42994">
    <property type="entry name" value="PEPTIDASE T"/>
    <property type="match status" value="1"/>
</dbReference>
<proteinExistence type="inferred from homology"/>
<evidence type="ECO:0000256" key="2">
    <source>
        <dbReference type="ARBA" id="ARBA00022670"/>
    </source>
</evidence>
<dbReference type="NCBIfam" id="TIGR01883">
    <property type="entry name" value="PepT-like"/>
    <property type="match status" value="1"/>
</dbReference>
<dbReference type="InterPro" id="IPR036264">
    <property type="entry name" value="Bact_exopeptidase_dim_dom"/>
</dbReference>
<comment type="similarity">
    <text evidence="7">Belongs to the peptidase M42 family.</text>
</comment>
<dbReference type="InterPro" id="IPR011650">
    <property type="entry name" value="Peptidase_M20_dimer"/>
</dbReference>
<keyword evidence="5" id="KW-0862">Zinc</keyword>
<evidence type="ECO:0000256" key="6">
    <source>
        <dbReference type="ARBA" id="ARBA00023049"/>
    </source>
</evidence>
<dbReference type="RefSeq" id="WP_343770153.1">
    <property type="nucleotide sequence ID" value="NZ_BAAACF010000003.1"/>
</dbReference>
<dbReference type="PROSITE" id="PS00758">
    <property type="entry name" value="ARGE_DAPE_CPG2_1"/>
    <property type="match status" value="1"/>
</dbReference>
<dbReference type="InterPro" id="IPR001261">
    <property type="entry name" value="ArgE/DapE_CS"/>
</dbReference>
<dbReference type="Proteomes" id="UP001500339">
    <property type="component" value="Unassembled WGS sequence"/>
</dbReference>
<evidence type="ECO:0000256" key="4">
    <source>
        <dbReference type="ARBA" id="ARBA00022801"/>
    </source>
</evidence>
<keyword evidence="4" id="KW-0378">Hydrolase</keyword>
<organism evidence="9 10">
    <name type="scientific">Clostridium malenominatum</name>
    <dbReference type="NCBI Taxonomy" id="1539"/>
    <lineage>
        <taxon>Bacteria</taxon>
        <taxon>Bacillati</taxon>
        <taxon>Bacillota</taxon>
        <taxon>Clostridia</taxon>
        <taxon>Eubacteriales</taxon>
        <taxon>Clostridiaceae</taxon>
        <taxon>Clostridium</taxon>
    </lineage>
</organism>
<protein>
    <submittedName>
        <fullName evidence="9">M20/M25/M40 family metallo-hydrolase</fullName>
    </submittedName>
</protein>
<evidence type="ECO:0000313" key="9">
    <source>
        <dbReference type="EMBL" id="GAA0727368.1"/>
    </source>
</evidence>
<evidence type="ECO:0000313" key="10">
    <source>
        <dbReference type="Proteomes" id="UP001500339"/>
    </source>
</evidence>
<dbReference type="EMBL" id="BAAACF010000003">
    <property type="protein sequence ID" value="GAA0727368.1"/>
    <property type="molecule type" value="Genomic_DNA"/>
</dbReference>
<sequence>MINKDRVINTFFEYIKIDSETLNEGEMAQKLIEDMRSLGMEVWTDNAGEKIGSNGNNVYGYLKGDLNLEPLLFSAHMDTVKPGINIEPVIKNDTIYSSGNTILGGDDKSGIVGIIEALKVIKEKNLSHGPIEVVFTICEEGGLKGSKSLEYDKLKSKRAFVLDSGGDVGKVVVKAPAQDKIIAKIKGRSAHAGVAPEEGISAIQVAAEAIVNMKLLRIDEETTANIGMIKGGVATNIVCPEVEIVAEARSISNEKLKLQTAHMVDALNKAIEKFGADIELEVTHSYDAVNIEEGDEILKITKAACERVGVEFVTASTGGGSDANVLNGNGIKAVTLGTGMSKVHTVEEFITIENLLNTAKLTLEIMLRN</sequence>
<reference evidence="9 10" key="1">
    <citation type="journal article" date="2019" name="Int. J. Syst. Evol. Microbiol.">
        <title>The Global Catalogue of Microorganisms (GCM) 10K type strain sequencing project: providing services to taxonomists for standard genome sequencing and annotation.</title>
        <authorList>
            <consortium name="The Broad Institute Genomics Platform"/>
            <consortium name="The Broad Institute Genome Sequencing Center for Infectious Disease"/>
            <person name="Wu L."/>
            <person name="Ma J."/>
        </authorList>
    </citation>
    <scope>NUCLEOTIDE SEQUENCE [LARGE SCALE GENOMIC DNA]</scope>
    <source>
        <strain evidence="9 10">JCM 1405</strain>
    </source>
</reference>
<comment type="caution">
    <text evidence="9">The sequence shown here is derived from an EMBL/GenBank/DDBJ whole genome shotgun (WGS) entry which is preliminary data.</text>
</comment>
<dbReference type="InterPro" id="IPR008007">
    <property type="entry name" value="Peptidase_M42"/>
</dbReference>
<dbReference type="Pfam" id="PF01546">
    <property type="entry name" value="Peptidase_M20"/>
    <property type="match status" value="1"/>
</dbReference>
<gene>
    <name evidence="9" type="ORF">GCM10008905_24910</name>
</gene>
<evidence type="ECO:0000256" key="1">
    <source>
        <dbReference type="ARBA" id="ARBA00001947"/>
    </source>
</evidence>